<dbReference type="AlphaFoldDB" id="A0A2W5FHX0"/>
<dbReference type="Gene3D" id="1.10.1740.10">
    <property type="match status" value="1"/>
</dbReference>
<sequence>MITSQDILANKKPLTLFALKLTKGNKVEAEDLLHTTIVRALEKQHLFETGTNFFKWASKIMFNIFATQYRHAVRYDTQFDPEPYLLSEAVGPTQETLTDWHKVEETMCELPSHHREIITMICINGLSYQEAADELKIEMGTVRSRLSRAKENLQDLMKTCATSANFSSQKMAA</sequence>
<accession>A0A2W5FHX0</accession>
<evidence type="ECO:0000313" key="7">
    <source>
        <dbReference type="Proteomes" id="UP000249739"/>
    </source>
</evidence>
<dbReference type="EMBL" id="QFOT01000060">
    <property type="protein sequence ID" value="PZP55595.1"/>
    <property type="molecule type" value="Genomic_DNA"/>
</dbReference>
<comment type="caution">
    <text evidence="6">The sequence shown here is derived from an EMBL/GenBank/DDBJ whole genome shotgun (WGS) entry which is preliminary data.</text>
</comment>
<evidence type="ECO:0000313" key="6">
    <source>
        <dbReference type="EMBL" id="PZP55595.1"/>
    </source>
</evidence>
<name>A0A2W5FHX0_9BACT</name>
<dbReference type="Proteomes" id="UP000249739">
    <property type="component" value="Unassembled WGS sequence"/>
</dbReference>
<evidence type="ECO:0000259" key="5">
    <source>
        <dbReference type="Pfam" id="PF08281"/>
    </source>
</evidence>
<evidence type="ECO:0000256" key="3">
    <source>
        <dbReference type="ARBA" id="ARBA00023082"/>
    </source>
</evidence>
<keyword evidence="4" id="KW-0804">Transcription</keyword>
<dbReference type="PANTHER" id="PTHR43133:SF25">
    <property type="entry name" value="RNA POLYMERASE SIGMA FACTOR RFAY-RELATED"/>
    <property type="match status" value="1"/>
</dbReference>
<dbReference type="GO" id="GO:0016987">
    <property type="term" value="F:sigma factor activity"/>
    <property type="evidence" value="ECO:0007669"/>
    <property type="project" value="UniProtKB-KW"/>
</dbReference>
<dbReference type="SUPFAM" id="SSF88659">
    <property type="entry name" value="Sigma3 and sigma4 domains of RNA polymerase sigma factors"/>
    <property type="match status" value="1"/>
</dbReference>
<dbReference type="Pfam" id="PF08281">
    <property type="entry name" value="Sigma70_r4_2"/>
    <property type="match status" value="1"/>
</dbReference>
<protein>
    <recommendedName>
        <fullName evidence="5">RNA polymerase sigma factor 70 region 4 type 2 domain-containing protein</fullName>
    </recommendedName>
</protein>
<keyword evidence="3" id="KW-0731">Sigma factor</keyword>
<keyword evidence="2" id="KW-0805">Transcription regulation</keyword>
<evidence type="ECO:0000256" key="1">
    <source>
        <dbReference type="ARBA" id="ARBA00010641"/>
    </source>
</evidence>
<evidence type="ECO:0000256" key="2">
    <source>
        <dbReference type="ARBA" id="ARBA00023015"/>
    </source>
</evidence>
<dbReference type="Gene3D" id="1.10.10.10">
    <property type="entry name" value="Winged helix-like DNA-binding domain superfamily/Winged helix DNA-binding domain"/>
    <property type="match status" value="1"/>
</dbReference>
<dbReference type="GO" id="GO:0003677">
    <property type="term" value="F:DNA binding"/>
    <property type="evidence" value="ECO:0007669"/>
    <property type="project" value="InterPro"/>
</dbReference>
<feature type="domain" description="RNA polymerase sigma factor 70 region 4 type 2" evidence="5">
    <location>
        <begin position="102"/>
        <end position="153"/>
    </location>
</feature>
<dbReference type="InterPro" id="IPR013249">
    <property type="entry name" value="RNA_pol_sigma70_r4_t2"/>
</dbReference>
<dbReference type="InterPro" id="IPR013325">
    <property type="entry name" value="RNA_pol_sigma_r2"/>
</dbReference>
<reference evidence="6 7" key="1">
    <citation type="submission" date="2017-08" db="EMBL/GenBank/DDBJ databases">
        <title>Infants hospitalized years apart are colonized by the same room-sourced microbial strains.</title>
        <authorList>
            <person name="Brooks B."/>
            <person name="Olm M.R."/>
            <person name="Firek B.A."/>
            <person name="Baker R."/>
            <person name="Thomas B.C."/>
            <person name="Morowitz M.J."/>
            <person name="Banfield J.F."/>
        </authorList>
    </citation>
    <scope>NUCLEOTIDE SEQUENCE [LARGE SCALE GENOMIC DNA]</scope>
    <source>
        <strain evidence="6">S2_006_000_R2_64</strain>
    </source>
</reference>
<evidence type="ECO:0000256" key="4">
    <source>
        <dbReference type="ARBA" id="ARBA00023163"/>
    </source>
</evidence>
<proteinExistence type="inferred from homology"/>
<dbReference type="InterPro" id="IPR036388">
    <property type="entry name" value="WH-like_DNA-bd_sf"/>
</dbReference>
<dbReference type="PANTHER" id="PTHR43133">
    <property type="entry name" value="RNA POLYMERASE ECF-TYPE SIGMA FACTO"/>
    <property type="match status" value="1"/>
</dbReference>
<dbReference type="GO" id="GO:0006352">
    <property type="term" value="P:DNA-templated transcription initiation"/>
    <property type="evidence" value="ECO:0007669"/>
    <property type="project" value="InterPro"/>
</dbReference>
<comment type="similarity">
    <text evidence="1">Belongs to the sigma-70 factor family. ECF subfamily.</text>
</comment>
<dbReference type="CDD" id="cd06171">
    <property type="entry name" value="Sigma70_r4"/>
    <property type="match status" value="1"/>
</dbReference>
<dbReference type="InterPro" id="IPR039425">
    <property type="entry name" value="RNA_pol_sigma-70-like"/>
</dbReference>
<organism evidence="6 7">
    <name type="scientific">Micavibrio aeruginosavorus</name>
    <dbReference type="NCBI Taxonomy" id="349221"/>
    <lineage>
        <taxon>Bacteria</taxon>
        <taxon>Pseudomonadati</taxon>
        <taxon>Bdellovibrionota</taxon>
        <taxon>Bdellovibrionia</taxon>
        <taxon>Bdellovibrionales</taxon>
        <taxon>Pseudobdellovibrionaceae</taxon>
        <taxon>Micavibrio</taxon>
    </lineage>
</organism>
<dbReference type="SUPFAM" id="SSF88946">
    <property type="entry name" value="Sigma2 domain of RNA polymerase sigma factors"/>
    <property type="match status" value="1"/>
</dbReference>
<dbReference type="InterPro" id="IPR013324">
    <property type="entry name" value="RNA_pol_sigma_r3/r4-like"/>
</dbReference>
<gene>
    <name evidence="6" type="ORF">DI586_06315</name>
</gene>
<dbReference type="InterPro" id="IPR014284">
    <property type="entry name" value="RNA_pol_sigma-70_dom"/>
</dbReference>
<dbReference type="NCBIfam" id="TIGR02937">
    <property type="entry name" value="sigma70-ECF"/>
    <property type="match status" value="1"/>
</dbReference>